<evidence type="ECO:0000313" key="1">
    <source>
        <dbReference type="EMBL" id="KRY04151.1"/>
    </source>
</evidence>
<dbReference type="AlphaFoldDB" id="A0A0V0YV15"/>
<gene>
    <name evidence="1" type="ORF">T01_1019</name>
</gene>
<keyword evidence="2" id="KW-1185">Reference proteome</keyword>
<dbReference type="EMBL" id="JYDH01004541">
    <property type="protein sequence ID" value="KRY04151.1"/>
    <property type="molecule type" value="Genomic_DNA"/>
</dbReference>
<comment type="caution">
    <text evidence="1">The sequence shown here is derived from an EMBL/GenBank/DDBJ whole genome shotgun (WGS) entry which is preliminary data.</text>
</comment>
<name>A0A0V0YV15_TRISP</name>
<dbReference type="InParanoid" id="A0A0V0YV15"/>
<dbReference type="Proteomes" id="UP000054776">
    <property type="component" value="Unassembled WGS sequence"/>
</dbReference>
<proteinExistence type="predicted"/>
<accession>A0A0V0YV15</accession>
<organism evidence="1 2">
    <name type="scientific">Trichinella spiralis</name>
    <name type="common">Trichina worm</name>
    <dbReference type="NCBI Taxonomy" id="6334"/>
    <lineage>
        <taxon>Eukaryota</taxon>
        <taxon>Metazoa</taxon>
        <taxon>Ecdysozoa</taxon>
        <taxon>Nematoda</taxon>
        <taxon>Enoplea</taxon>
        <taxon>Dorylaimia</taxon>
        <taxon>Trichinellida</taxon>
        <taxon>Trichinellidae</taxon>
        <taxon>Trichinella</taxon>
    </lineage>
</organism>
<protein>
    <submittedName>
        <fullName evidence="1">Uncharacterized protein</fullName>
    </submittedName>
</protein>
<evidence type="ECO:0000313" key="2">
    <source>
        <dbReference type="Proteomes" id="UP000054776"/>
    </source>
</evidence>
<sequence length="52" mass="5981">MDVGWAGGPYTSLKVLWDEWTKGDWRRASQHWVGGGKAVGWEFHSDYPVEML</sequence>
<reference evidence="1 2" key="1">
    <citation type="submission" date="2015-01" db="EMBL/GenBank/DDBJ databases">
        <title>Evolution of Trichinella species and genotypes.</title>
        <authorList>
            <person name="Korhonen P.K."/>
            <person name="Edoardo P."/>
            <person name="Giuseppe L.R."/>
            <person name="Gasser R.B."/>
        </authorList>
    </citation>
    <scope>NUCLEOTIDE SEQUENCE [LARGE SCALE GENOMIC DNA]</scope>
    <source>
        <strain evidence="1">ISS3</strain>
    </source>
</reference>